<dbReference type="EMBL" id="OIVN01002462">
    <property type="protein sequence ID" value="SPD03873.1"/>
    <property type="molecule type" value="Genomic_DNA"/>
</dbReference>
<dbReference type="InterPro" id="IPR034197">
    <property type="entry name" value="Peptidases_S8_3"/>
</dbReference>
<keyword evidence="3" id="KW-0964">Secreted</keyword>
<dbReference type="Pfam" id="PF05922">
    <property type="entry name" value="Inhibitor_I9"/>
    <property type="match status" value="1"/>
</dbReference>
<dbReference type="Pfam" id="PF17766">
    <property type="entry name" value="fn3_6"/>
    <property type="match status" value="1"/>
</dbReference>
<evidence type="ECO:0000259" key="13">
    <source>
        <dbReference type="Pfam" id="PF17766"/>
    </source>
</evidence>
<reference evidence="14" key="1">
    <citation type="submission" date="2018-02" db="EMBL/GenBank/DDBJ databases">
        <authorList>
            <person name="Cohen D.B."/>
            <person name="Kent A.D."/>
        </authorList>
    </citation>
    <scope>NUCLEOTIDE SEQUENCE</scope>
</reference>
<dbReference type="Gene3D" id="2.60.40.2310">
    <property type="match status" value="1"/>
</dbReference>
<evidence type="ECO:0000256" key="1">
    <source>
        <dbReference type="ARBA" id="ARBA00004613"/>
    </source>
</evidence>
<dbReference type="CDD" id="cd02120">
    <property type="entry name" value="PA_subtilisin_like"/>
    <property type="match status" value="1"/>
</dbReference>
<dbReference type="InterPro" id="IPR000209">
    <property type="entry name" value="Peptidase_S8/S53_dom"/>
</dbReference>
<protein>
    <recommendedName>
        <fullName evidence="15">Inhibitor I9 domain-containing protein</fullName>
    </recommendedName>
</protein>
<evidence type="ECO:0000256" key="5">
    <source>
        <dbReference type="ARBA" id="ARBA00022729"/>
    </source>
</evidence>
<dbReference type="Gene3D" id="3.50.30.30">
    <property type="match status" value="1"/>
</dbReference>
<dbReference type="GO" id="GO:0006508">
    <property type="term" value="P:proteolysis"/>
    <property type="evidence" value="ECO:0007669"/>
    <property type="project" value="UniProtKB-KW"/>
</dbReference>
<dbReference type="Gene3D" id="3.40.50.200">
    <property type="entry name" value="Peptidase S8/S53 domain"/>
    <property type="match status" value="1"/>
</dbReference>
<feature type="signal peptide" evidence="10">
    <location>
        <begin position="1"/>
        <end position="23"/>
    </location>
</feature>
<dbReference type="InterPro" id="IPR015500">
    <property type="entry name" value="Peptidase_S8_subtilisin-rel"/>
</dbReference>
<keyword evidence="7 9" id="KW-0720">Serine protease</keyword>
<evidence type="ECO:0000256" key="10">
    <source>
        <dbReference type="SAM" id="SignalP"/>
    </source>
</evidence>
<keyword evidence="5 10" id="KW-0732">Signal</keyword>
<feature type="active site" description="Charge relay system" evidence="8 9">
    <location>
        <position position="533"/>
    </location>
</feature>
<dbReference type="InterPro" id="IPR045051">
    <property type="entry name" value="SBT"/>
</dbReference>
<dbReference type="PROSITE" id="PS51892">
    <property type="entry name" value="SUBTILASE"/>
    <property type="match status" value="1"/>
</dbReference>
<comment type="subcellular location">
    <subcellularLocation>
        <location evidence="1">Secreted</location>
    </subcellularLocation>
</comment>
<dbReference type="PROSITE" id="PS51257">
    <property type="entry name" value="PROKAR_LIPOPROTEIN"/>
    <property type="match status" value="1"/>
</dbReference>
<feature type="chain" id="PRO_5014776782" description="Inhibitor I9 domain-containing protein" evidence="10">
    <location>
        <begin position="24"/>
        <end position="707"/>
    </location>
</feature>
<evidence type="ECO:0000256" key="7">
    <source>
        <dbReference type="ARBA" id="ARBA00022825"/>
    </source>
</evidence>
<organism evidence="14">
    <name type="scientific">Fagus sylvatica</name>
    <name type="common">Beechnut</name>
    <dbReference type="NCBI Taxonomy" id="28930"/>
    <lineage>
        <taxon>Eukaryota</taxon>
        <taxon>Viridiplantae</taxon>
        <taxon>Streptophyta</taxon>
        <taxon>Embryophyta</taxon>
        <taxon>Tracheophyta</taxon>
        <taxon>Spermatophyta</taxon>
        <taxon>Magnoliopsida</taxon>
        <taxon>eudicotyledons</taxon>
        <taxon>Gunneridae</taxon>
        <taxon>Pentapetalae</taxon>
        <taxon>rosids</taxon>
        <taxon>fabids</taxon>
        <taxon>Fagales</taxon>
        <taxon>Fagaceae</taxon>
        <taxon>Fagus</taxon>
    </lineage>
</organism>
<dbReference type="InterPro" id="IPR041469">
    <property type="entry name" value="Subtilisin-like_FN3"/>
</dbReference>
<dbReference type="PROSITE" id="PS00138">
    <property type="entry name" value="SUBTILASE_SER"/>
    <property type="match status" value="1"/>
</dbReference>
<dbReference type="PRINTS" id="PR00723">
    <property type="entry name" value="SUBTILISIN"/>
</dbReference>
<feature type="active site" description="Charge relay system" evidence="8 9">
    <location>
        <position position="135"/>
    </location>
</feature>
<feature type="domain" description="Peptidase S8/S53" evidence="11">
    <location>
        <begin position="129"/>
        <end position="585"/>
    </location>
</feature>
<accession>A0A2N9GWJ2</accession>
<evidence type="ECO:0000259" key="11">
    <source>
        <dbReference type="Pfam" id="PF00082"/>
    </source>
</evidence>
<feature type="domain" description="Subtilisin-like protease fibronectin type-III" evidence="13">
    <location>
        <begin position="641"/>
        <end position="707"/>
    </location>
</feature>
<evidence type="ECO:0000256" key="6">
    <source>
        <dbReference type="ARBA" id="ARBA00022801"/>
    </source>
</evidence>
<proteinExistence type="inferred from homology"/>
<dbReference type="Pfam" id="PF00082">
    <property type="entry name" value="Peptidase_S8"/>
    <property type="match status" value="1"/>
</dbReference>
<dbReference type="InterPro" id="IPR010259">
    <property type="entry name" value="S8pro/Inhibitor_I9"/>
</dbReference>
<dbReference type="PANTHER" id="PTHR10795">
    <property type="entry name" value="PROPROTEIN CONVERTASE SUBTILISIN/KEXIN"/>
    <property type="match status" value="1"/>
</dbReference>
<keyword evidence="6 9" id="KW-0378">Hydrolase</keyword>
<evidence type="ECO:0000259" key="12">
    <source>
        <dbReference type="Pfam" id="PF05922"/>
    </source>
</evidence>
<dbReference type="FunFam" id="3.40.50.200:FF:000006">
    <property type="entry name" value="Subtilisin-like protease SBT1.5"/>
    <property type="match status" value="1"/>
</dbReference>
<evidence type="ECO:0008006" key="15">
    <source>
        <dbReference type="Google" id="ProtNLM"/>
    </source>
</evidence>
<evidence type="ECO:0000256" key="3">
    <source>
        <dbReference type="ARBA" id="ARBA00022525"/>
    </source>
</evidence>
<gene>
    <name evidence="14" type="ORF">FSB_LOCUS31755</name>
</gene>
<dbReference type="CDD" id="cd04852">
    <property type="entry name" value="Peptidases_S8_3"/>
    <property type="match status" value="1"/>
</dbReference>
<comment type="similarity">
    <text evidence="2 9">Belongs to the peptidase S8 family.</text>
</comment>
<sequence length="707" mass="75790">MAKVVHILLYPLLLAALLLSCHGQERKVHIVYMGEQPQGDFSVASTHHSMLARVLGSTSTAKESLIYSYGKSFNGFAAKLTDEEVAKFSEMEGVISVLPNHKLELHTTRSWDFIGFSKGKLGLPLEGDVIIGLLDTGYYFKYTIESGQESESFNDEGLSSPPSKWKGKCQGANFTCNNKIIGARYYNSEGFYGITDFKSPRDSEGHGTHTSSTAAGREVVGASYFGLANGTARGGVPGARIAMYKVCWSFGCSLADILAAFDDAIADGVDIISVSLGSSQPLRYFEDPIAIGSFHAMRKGILTSSSAGNSGPYPYSVAHYAPWILTVAASTIDRKFVAQVVLGNGQSYTGLSINSFNLNGIPFPLIWGGDAANYSAGADPDISKLCLDGYINSDKLQGKIVFCESFLDGSGILSAHGVGIIMADSSITDLAFSYPLPATVISVEDGLKIFDYIRSTEEPYATILVGETWNDVMAPYVVSFSSRGPNPITPDILKPDITAPGVDILAAWSPVASPSIDVDDTTRVKFNIISGTSMSRPHTSAAAAYVKAAHPNWSPAAIKSALMTSAYIVDPKKHEDVLEFAYGSGHINPLQAVNPGLVYDATEADYIDFLCKQGYNTTTLKLITGDNSSFCDTLTPGRAWNLNYPSFSVAVEDGQQINAVFTRTVTNVGSPNSTYTLIIDLPAYITVTVIPSVLSFSAIGEKKTFIV</sequence>
<dbReference type="SUPFAM" id="SSF52743">
    <property type="entry name" value="Subtilisin-like"/>
    <property type="match status" value="1"/>
</dbReference>
<dbReference type="GO" id="GO:0004252">
    <property type="term" value="F:serine-type endopeptidase activity"/>
    <property type="evidence" value="ECO:0007669"/>
    <property type="project" value="UniProtKB-UniRule"/>
</dbReference>
<dbReference type="InterPro" id="IPR037045">
    <property type="entry name" value="S8pro/Inhibitor_I9_sf"/>
</dbReference>
<dbReference type="AlphaFoldDB" id="A0A2N9GWJ2"/>
<dbReference type="InterPro" id="IPR036852">
    <property type="entry name" value="Peptidase_S8/S53_dom_sf"/>
</dbReference>
<evidence type="ECO:0000256" key="2">
    <source>
        <dbReference type="ARBA" id="ARBA00011073"/>
    </source>
</evidence>
<dbReference type="InterPro" id="IPR023828">
    <property type="entry name" value="Peptidase_S8_Ser-AS"/>
</dbReference>
<dbReference type="Gene3D" id="3.30.70.80">
    <property type="entry name" value="Peptidase S8 propeptide/proteinase inhibitor I9"/>
    <property type="match status" value="1"/>
</dbReference>
<feature type="active site" description="Charge relay system" evidence="8 9">
    <location>
        <position position="206"/>
    </location>
</feature>
<evidence type="ECO:0000313" key="14">
    <source>
        <dbReference type="EMBL" id="SPD03873.1"/>
    </source>
</evidence>
<dbReference type="GO" id="GO:0009609">
    <property type="term" value="P:response to symbiotic bacterium"/>
    <property type="evidence" value="ECO:0007669"/>
    <property type="project" value="UniProtKB-ARBA"/>
</dbReference>
<dbReference type="GO" id="GO:0005576">
    <property type="term" value="C:extracellular region"/>
    <property type="evidence" value="ECO:0007669"/>
    <property type="project" value="UniProtKB-SubCell"/>
</dbReference>
<evidence type="ECO:0000256" key="9">
    <source>
        <dbReference type="PROSITE-ProRule" id="PRU01240"/>
    </source>
</evidence>
<keyword evidence="4 9" id="KW-0645">Protease</keyword>
<feature type="domain" description="Inhibitor I9" evidence="12">
    <location>
        <begin position="28"/>
        <end position="106"/>
    </location>
</feature>
<name>A0A2N9GWJ2_FAGSY</name>
<evidence type="ECO:0000256" key="4">
    <source>
        <dbReference type="ARBA" id="ARBA00022670"/>
    </source>
</evidence>
<evidence type="ECO:0000256" key="8">
    <source>
        <dbReference type="PIRSR" id="PIRSR615500-1"/>
    </source>
</evidence>
<dbReference type="FunFam" id="3.30.70.80:FF:000002">
    <property type="entry name" value="Subtilisin-like protease SBT5.3"/>
    <property type="match status" value="1"/>
</dbReference>